<dbReference type="EMBL" id="JBHSNY010000002">
    <property type="protein sequence ID" value="MFC5633651.1"/>
    <property type="molecule type" value="Genomic_DNA"/>
</dbReference>
<evidence type="ECO:0000313" key="2">
    <source>
        <dbReference type="Proteomes" id="UP001596154"/>
    </source>
</evidence>
<sequence length="144" mass="15613">MASLLISIGALLVSVIALVWQFISWLRTGPVIQVRTHYAIPVIGGEMSTEEFLAVSATNRGRSPATITSWGLLLPGGATTAADSAPLPGVEALPFRIDPYAETSWYIANHEVERICHVRGCRRSDIRPFVIVSGQGRKTGKRLT</sequence>
<accession>A0ABW0UJ82</accession>
<protein>
    <submittedName>
        <fullName evidence="1">Uncharacterized protein</fullName>
    </submittedName>
</protein>
<dbReference type="RefSeq" id="WP_381018861.1">
    <property type="nucleotide sequence ID" value="NZ_JBHSNY010000002.1"/>
</dbReference>
<reference evidence="2" key="1">
    <citation type="journal article" date="2019" name="Int. J. Syst. Evol. Microbiol.">
        <title>The Global Catalogue of Microorganisms (GCM) 10K type strain sequencing project: providing services to taxonomists for standard genome sequencing and annotation.</title>
        <authorList>
            <consortium name="The Broad Institute Genomics Platform"/>
            <consortium name="The Broad Institute Genome Sequencing Center for Infectious Disease"/>
            <person name="Wu L."/>
            <person name="Ma J."/>
        </authorList>
    </citation>
    <scope>NUCLEOTIDE SEQUENCE [LARGE SCALE GENOMIC DNA]</scope>
    <source>
        <strain evidence="2">CGMCC 4.7248</strain>
    </source>
</reference>
<evidence type="ECO:0000313" key="1">
    <source>
        <dbReference type="EMBL" id="MFC5633651.1"/>
    </source>
</evidence>
<organism evidence="1 2">
    <name type="scientific">Streptomyces bullii</name>
    <dbReference type="NCBI Taxonomy" id="349910"/>
    <lineage>
        <taxon>Bacteria</taxon>
        <taxon>Bacillati</taxon>
        <taxon>Actinomycetota</taxon>
        <taxon>Actinomycetes</taxon>
        <taxon>Kitasatosporales</taxon>
        <taxon>Streptomycetaceae</taxon>
        <taxon>Streptomyces</taxon>
    </lineage>
</organism>
<dbReference type="Proteomes" id="UP001596154">
    <property type="component" value="Unassembled WGS sequence"/>
</dbReference>
<keyword evidence="2" id="KW-1185">Reference proteome</keyword>
<comment type="caution">
    <text evidence="1">The sequence shown here is derived from an EMBL/GenBank/DDBJ whole genome shotgun (WGS) entry which is preliminary data.</text>
</comment>
<name>A0ABW0UJ82_9ACTN</name>
<gene>
    <name evidence="1" type="ORF">ACFPZJ_07560</name>
</gene>
<proteinExistence type="predicted"/>